<keyword evidence="11" id="KW-1185">Reference proteome</keyword>
<organism evidence="10 11">
    <name type="scientific">Haematococcus lacustris</name>
    <name type="common">Green alga</name>
    <name type="synonym">Haematococcus pluvialis</name>
    <dbReference type="NCBI Taxonomy" id="44745"/>
    <lineage>
        <taxon>Eukaryota</taxon>
        <taxon>Viridiplantae</taxon>
        <taxon>Chlorophyta</taxon>
        <taxon>core chlorophytes</taxon>
        <taxon>Chlorophyceae</taxon>
        <taxon>CS clade</taxon>
        <taxon>Chlamydomonadales</taxon>
        <taxon>Haematococcaceae</taxon>
        <taxon>Haematococcus</taxon>
    </lineage>
</organism>
<feature type="transmembrane region" description="Helical" evidence="9">
    <location>
        <begin position="719"/>
        <end position="739"/>
    </location>
</feature>
<feature type="non-terminal residue" evidence="10">
    <location>
        <position position="760"/>
    </location>
</feature>
<keyword evidence="4" id="KW-0677">Repeat</keyword>
<name>A0A699ZM17_HAELA</name>
<evidence type="ECO:0000256" key="6">
    <source>
        <dbReference type="ARBA" id="ARBA00023136"/>
    </source>
</evidence>
<sequence>RGNGAAQACLEQYLSSQGSAPEPEGQGKPGKAGTYSGLSPPCAAALFKRQVEESEDIRFNFRLSAACAGDKSRFCPELRPGQDDVVGCLEHHAGSPEFSEECQSAIERNALLRATDVRLDARFRAVCHGDVHALCFEEEAQILSGPLQAPPGEGTRVMDCMRRSRERIRSLPCRQHPSPDGHVALLDPEPVWTHPGPAQRPAQRPAGPAGHPASPAHFLEAVPTEPARGWLFSTMTVKCTGSTRLAAGHRLEMTLAGWLVAGPLRGKRGATLPGPLRGPSVLEGRHGQGHKVLEPECMEAVRERSRQAAADIRFLPTLSAACGSELRSLCTSPDLSGPAVLDCLADNRNRPEFSVGCRTALVDFLADAVSDVRMLHSLKQDCSHDITTLCSGVDAGKGGGVLACLQQKRADISGKTGGLQAPDTALAGPGGRGLSPGRDQQADVQQYCGGVKADSGSFAGAVHTCLRKSWEHLSPGCRRAEQALELAEHEDVRLNPRIQRDCPLAIKQFCDSVPAGNANVLSCLQSASSKPSFPQDCKSAIDKLLERAHAKYSLNIKLKAACDPDVAQMCPGASDEPQRVSDPGILGCLAANSSALSAPCRVELAALVHVHLDRYRIGMPLTSPCDGDVMARCNVDKQVTPFLMGGYVQACLSRHAAALHKPCWALISMFDERQYQAATVLEAKHWTADLQKEALDKMTAQVHAALEQHSGAMKPMMSALMNALLAIMAGLVVMAWYVWRRLRNTSVVKPRTIAIKDGRV</sequence>
<evidence type="ECO:0000256" key="7">
    <source>
        <dbReference type="ARBA" id="ARBA00023180"/>
    </source>
</evidence>
<feature type="region of interest" description="Disordered" evidence="8">
    <location>
        <begin position="416"/>
        <end position="439"/>
    </location>
</feature>
<dbReference type="GO" id="GO:0000139">
    <property type="term" value="C:Golgi membrane"/>
    <property type="evidence" value="ECO:0007669"/>
    <property type="project" value="InterPro"/>
</dbReference>
<evidence type="ECO:0000256" key="2">
    <source>
        <dbReference type="ARBA" id="ARBA00022692"/>
    </source>
</evidence>
<comment type="subcellular location">
    <subcellularLocation>
        <location evidence="1">Membrane</location>
        <topology evidence="1">Single-pass type I membrane protein</topology>
    </subcellularLocation>
</comment>
<keyword evidence="5 9" id="KW-1133">Transmembrane helix</keyword>
<protein>
    <submittedName>
        <fullName evidence="10">Golgi apparatus protein 1</fullName>
    </submittedName>
</protein>
<keyword evidence="3" id="KW-0732">Signal</keyword>
<dbReference type="InterPro" id="IPR017873">
    <property type="entry name" value="Cys-rich_GLG1_repeat_euk"/>
</dbReference>
<evidence type="ECO:0000313" key="11">
    <source>
        <dbReference type="Proteomes" id="UP000485058"/>
    </source>
</evidence>
<evidence type="ECO:0000256" key="1">
    <source>
        <dbReference type="ARBA" id="ARBA00004479"/>
    </source>
</evidence>
<keyword evidence="6 9" id="KW-0472">Membrane</keyword>
<evidence type="ECO:0000256" key="5">
    <source>
        <dbReference type="ARBA" id="ARBA00022989"/>
    </source>
</evidence>
<comment type="caution">
    <text evidence="10">The sequence shown here is derived from an EMBL/GenBank/DDBJ whole genome shotgun (WGS) entry which is preliminary data.</text>
</comment>
<evidence type="ECO:0000256" key="3">
    <source>
        <dbReference type="ARBA" id="ARBA00022729"/>
    </source>
</evidence>
<evidence type="ECO:0000256" key="9">
    <source>
        <dbReference type="SAM" id="Phobius"/>
    </source>
</evidence>
<dbReference type="Proteomes" id="UP000485058">
    <property type="component" value="Unassembled WGS sequence"/>
</dbReference>
<gene>
    <name evidence="10" type="ORF">HaLaN_21358</name>
</gene>
<keyword evidence="2 9" id="KW-0812">Transmembrane</keyword>
<dbReference type="EMBL" id="BLLF01002339">
    <property type="protein sequence ID" value="GFH23703.1"/>
    <property type="molecule type" value="Genomic_DNA"/>
</dbReference>
<keyword evidence="7" id="KW-0325">Glycoprotein</keyword>
<feature type="compositionally biased region" description="Low complexity" evidence="8">
    <location>
        <begin position="194"/>
        <end position="216"/>
    </location>
</feature>
<feature type="region of interest" description="Disordered" evidence="8">
    <location>
        <begin position="189"/>
        <end position="216"/>
    </location>
</feature>
<dbReference type="PANTHER" id="PTHR11884">
    <property type="entry name" value="SELECTIN LIGAND RELATED"/>
    <property type="match status" value="1"/>
</dbReference>
<evidence type="ECO:0000313" key="10">
    <source>
        <dbReference type="EMBL" id="GFH23703.1"/>
    </source>
</evidence>
<reference evidence="10 11" key="1">
    <citation type="submission" date="2020-02" db="EMBL/GenBank/DDBJ databases">
        <title>Draft genome sequence of Haematococcus lacustris strain NIES-144.</title>
        <authorList>
            <person name="Morimoto D."/>
            <person name="Nakagawa S."/>
            <person name="Yoshida T."/>
            <person name="Sawayama S."/>
        </authorList>
    </citation>
    <scope>NUCLEOTIDE SEQUENCE [LARGE SCALE GENOMIC DNA]</scope>
    <source>
        <strain evidence="10 11">NIES-144</strain>
    </source>
</reference>
<dbReference type="Pfam" id="PF00839">
    <property type="entry name" value="Cys_rich_FGFR"/>
    <property type="match status" value="5"/>
</dbReference>
<feature type="non-terminal residue" evidence="10">
    <location>
        <position position="1"/>
    </location>
</feature>
<accession>A0A699ZM17</accession>
<dbReference type="InterPro" id="IPR001893">
    <property type="entry name" value="Cys-rich_GLG1_repeat"/>
</dbReference>
<dbReference type="PANTHER" id="PTHR11884:SF1">
    <property type="entry name" value="GOLGI APPARATUS PROTEIN 1"/>
    <property type="match status" value="1"/>
</dbReference>
<proteinExistence type="predicted"/>
<feature type="region of interest" description="Disordered" evidence="8">
    <location>
        <begin position="13"/>
        <end position="36"/>
    </location>
</feature>
<evidence type="ECO:0000256" key="8">
    <source>
        <dbReference type="SAM" id="MobiDB-lite"/>
    </source>
</evidence>
<dbReference type="PROSITE" id="PS51289">
    <property type="entry name" value="GLG1_C_RICH"/>
    <property type="match status" value="2"/>
</dbReference>
<dbReference type="AlphaFoldDB" id="A0A699ZM17"/>
<dbReference type="InterPro" id="IPR039728">
    <property type="entry name" value="GLG1"/>
</dbReference>
<evidence type="ECO:0000256" key="4">
    <source>
        <dbReference type="ARBA" id="ARBA00022737"/>
    </source>
</evidence>